<protein>
    <submittedName>
        <fullName evidence="3">Uncharacterized LOC100178431</fullName>
    </submittedName>
</protein>
<dbReference type="PANTHER" id="PTHR10845">
    <property type="entry name" value="REGULATOR OF G PROTEIN SIGNALING"/>
    <property type="match status" value="1"/>
</dbReference>
<evidence type="ECO:0000259" key="2">
    <source>
        <dbReference type="PROSITE" id="PS50132"/>
    </source>
</evidence>
<dbReference type="STRING" id="7719.ENSCINP00000011489"/>
<dbReference type="GeneID" id="100178431"/>
<feature type="compositionally biased region" description="Basic and acidic residues" evidence="1">
    <location>
        <begin position="223"/>
        <end position="232"/>
    </location>
</feature>
<reference evidence="4" key="1">
    <citation type="journal article" date="2002" name="Science">
        <title>The draft genome of Ciona intestinalis: insights into chordate and vertebrate origins.</title>
        <authorList>
            <person name="Dehal P."/>
            <person name="Satou Y."/>
            <person name="Campbell R.K."/>
            <person name="Chapman J."/>
            <person name="Degnan B."/>
            <person name="De Tomaso A."/>
            <person name="Davidson B."/>
            <person name="Di Gregorio A."/>
            <person name="Gelpke M."/>
            <person name="Goodstein D.M."/>
            <person name="Harafuji N."/>
            <person name="Hastings K.E."/>
            <person name="Ho I."/>
            <person name="Hotta K."/>
            <person name="Huang W."/>
            <person name="Kawashima T."/>
            <person name="Lemaire P."/>
            <person name="Martinez D."/>
            <person name="Meinertzhagen I.A."/>
            <person name="Necula S."/>
            <person name="Nonaka M."/>
            <person name="Putnam N."/>
            <person name="Rash S."/>
            <person name="Saiga H."/>
            <person name="Satake M."/>
            <person name="Terry A."/>
            <person name="Yamada L."/>
            <person name="Wang H.G."/>
            <person name="Awazu S."/>
            <person name="Azumi K."/>
            <person name="Boore J."/>
            <person name="Branno M."/>
            <person name="Chin-Bow S."/>
            <person name="DeSantis R."/>
            <person name="Doyle S."/>
            <person name="Francino P."/>
            <person name="Keys D.N."/>
            <person name="Haga S."/>
            <person name="Hayashi H."/>
            <person name="Hino K."/>
            <person name="Imai K.S."/>
            <person name="Inaba K."/>
            <person name="Kano S."/>
            <person name="Kobayashi K."/>
            <person name="Kobayashi M."/>
            <person name="Lee B.I."/>
            <person name="Makabe K.W."/>
            <person name="Manohar C."/>
            <person name="Matassi G."/>
            <person name="Medina M."/>
            <person name="Mochizuki Y."/>
            <person name="Mount S."/>
            <person name="Morishita T."/>
            <person name="Miura S."/>
            <person name="Nakayama A."/>
            <person name="Nishizaka S."/>
            <person name="Nomoto H."/>
            <person name="Ohta F."/>
            <person name="Oishi K."/>
            <person name="Rigoutsos I."/>
            <person name="Sano M."/>
            <person name="Sasaki A."/>
            <person name="Sasakura Y."/>
            <person name="Shoguchi E."/>
            <person name="Shin-i T."/>
            <person name="Spagnuolo A."/>
            <person name="Stainier D."/>
            <person name="Suzuki M.M."/>
            <person name="Tassy O."/>
            <person name="Takatori N."/>
            <person name="Tokuoka M."/>
            <person name="Yagi K."/>
            <person name="Yoshizaki F."/>
            <person name="Wada S."/>
            <person name="Zhang C."/>
            <person name="Hyatt P.D."/>
            <person name="Larimer F."/>
            <person name="Detter C."/>
            <person name="Doggett N."/>
            <person name="Glavina T."/>
            <person name="Hawkins T."/>
            <person name="Richardson P."/>
            <person name="Lucas S."/>
            <person name="Kohara Y."/>
            <person name="Levine M."/>
            <person name="Satoh N."/>
            <person name="Rokhsar D.S."/>
        </authorList>
    </citation>
    <scope>NUCLEOTIDE SEQUENCE [LARGE SCALE GENOMIC DNA]</scope>
</reference>
<evidence type="ECO:0000256" key="1">
    <source>
        <dbReference type="SAM" id="MobiDB-lite"/>
    </source>
</evidence>
<evidence type="ECO:0000313" key="4">
    <source>
        <dbReference type="Proteomes" id="UP000008144"/>
    </source>
</evidence>
<name>F6XEP4_CIOIN</name>
<dbReference type="RefSeq" id="XP_002122056.1">
    <property type="nucleotide sequence ID" value="XM_002122020.4"/>
</dbReference>
<dbReference type="EMBL" id="EAAA01002880">
    <property type="status" value="NOT_ANNOTATED_CDS"/>
    <property type="molecule type" value="Genomic_DNA"/>
</dbReference>
<dbReference type="CDD" id="cd07440">
    <property type="entry name" value="RGS"/>
    <property type="match status" value="1"/>
</dbReference>
<accession>F6XEP4</accession>
<dbReference type="InterPro" id="IPR016137">
    <property type="entry name" value="RGS"/>
</dbReference>
<dbReference type="OMA" id="NISAHAR"/>
<evidence type="ECO:0000313" key="3">
    <source>
        <dbReference type="Ensembl" id="ENSCINP00000011489.3"/>
    </source>
</evidence>
<dbReference type="InterPro" id="IPR036305">
    <property type="entry name" value="RGS_sf"/>
</dbReference>
<dbReference type="InterPro" id="IPR044926">
    <property type="entry name" value="RGS_subdomain_2"/>
</dbReference>
<accession>A0A1W2W5U7</accession>
<sequence length="349" mass="39600">MVSTPPPTVTRSISMRSKRKLNGLREKVLRELNECEGNASQPNAKDSANNLRASAILLSDYDESIIHEDSYPEILLSGRSTKIAAALLDSNPQITSTIFTTYNSPAKESRLTRNEASAFKRSRPASMCRRVPQVSNNRPCSNTKRNHFVPRNCHSGSTASLFTRSEETEYQTRPAEITRSNSKFAAFSKKLKQKLASSKFVKRNRRSLIDENEINDAKKRKGRSTEHLENKPSDQALKSLPKLSDVLREPELGMIFRSFLKSEFSEENYDFWVEVENYKRSLSAKVADNIYSSFIAPNSLREVNISAHARNETIRNLATPDGTIFNLAQDEIYRLMEKDSFSRFMATVV</sequence>
<feature type="domain" description="RGS" evidence="2">
    <location>
        <begin position="242"/>
        <end position="349"/>
    </location>
</feature>
<dbReference type="PRINTS" id="PR01301">
    <property type="entry name" value="RGSPROTEIN"/>
</dbReference>
<dbReference type="Ensembl" id="ENSCINT00000011489.3">
    <property type="protein sequence ID" value="ENSCINP00000011489.3"/>
    <property type="gene ID" value="ENSCING00000005546.3"/>
</dbReference>
<keyword evidence="4" id="KW-1185">Reference proteome</keyword>
<dbReference type="PROSITE" id="PS50132">
    <property type="entry name" value="RGS"/>
    <property type="match status" value="1"/>
</dbReference>
<dbReference type="SMART" id="SM00315">
    <property type="entry name" value="RGS"/>
    <property type="match status" value="1"/>
</dbReference>
<dbReference type="Pfam" id="PF00615">
    <property type="entry name" value="RGS"/>
    <property type="match status" value="1"/>
</dbReference>
<proteinExistence type="predicted"/>
<reference evidence="3" key="2">
    <citation type="journal article" date="2008" name="Genome Biol.">
        <title>Improved genome assembly and evidence-based global gene model set for the chordate Ciona intestinalis: new insight into intron and operon populations.</title>
        <authorList>
            <person name="Satou Y."/>
            <person name="Mineta K."/>
            <person name="Ogasawara M."/>
            <person name="Sasakura Y."/>
            <person name="Shoguchi E."/>
            <person name="Ueno K."/>
            <person name="Yamada L."/>
            <person name="Matsumoto J."/>
            <person name="Wasserscheid J."/>
            <person name="Dewar K."/>
            <person name="Wiley G.B."/>
            <person name="Macmil S.L."/>
            <person name="Roe B.A."/>
            <person name="Zeller R.W."/>
            <person name="Hastings K.E."/>
            <person name="Lemaire P."/>
            <person name="Lindquist E."/>
            <person name="Endo T."/>
            <person name="Hotta K."/>
            <person name="Inaba K."/>
        </authorList>
    </citation>
    <scope>NUCLEOTIDE SEQUENCE [LARGE SCALE GENOMIC DNA]</scope>
    <source>
        <strain evidence="3">wild type</strain>
    </source>
</reference>
<organism evidence="3 4">
    <name type="scientific">Ciona intestinalis</name>
    <name type="common">Transparent sea squirt</name>
    <name type="synonym">Ascidia intestinalis</name>
    <dbReference type="NCBI Taxonomy" id="7719"/>
    <lineage>
        <taxon>Eukaryota</taxon>
        <taxon>Metazoa</taxon>
        <taxon>Chordata</taxon>
        <taxon>Tunicata</taxon>
        <taxon>Ascidiacea</taxon>
        <taxon>Phlebobranchia</taxon>
        <taxon>Cionidae</taxon>
        <taxon>Ciona</taxon>
    </lineage>
</organism>
<gene>
    <name evidence="3" type="primary">LOC100178431</name>
</gene>
<dbReference type="PANTHER" id="PTHR10845:SF254">
    <property type="entry name" value="RGS DOMAIN-CONTAINING PROTEIN-RELATED"/>
    <property type="match status" value="1"/>
</dbReference>
<dbReference type="Gene3D" id="1.10.167.10">
    <property type="entry name" value="Regulator of G-protein Signalling 4, domain 2"/>
    <property type="match status" value="1"/>
</dbReference>
<dbReference type="InParanoid" id="F6XEP4"/>
<dbReference type="GeneTree" id="ENSGT00940000159036"/>
<dbReference type="SUPFAM" id="SSF48097">
    <property type="entry name" value="Regulator of G-protein signaling, RGS"/>
    <property type="match status" value="1"/>
</dbReference>
<dbReference type="OrthoDB" id="196547at2759"/>
<reference evidence="3" key="3">
    <citation type="submission" date="2025-08" db="UniProtKB">
        <authorList>
            <consortium name="Ensembl"/>
        </authorList>
    </citation>
    <scope>IDENTIFICATION</scope>
</reference>
<reference evidence="3" key="4">
    <citation type="submission" date="2025-09" db="UniProtKB">
        <authorList>
            <consortium name="Ensembl"/>
        </authorList>
    </citation>
    <scope>IDENTIFICATION</scope>
</reference>
<dbReference type="AlphaFoldDB" id="F6XEP4"/>
<dbReference type="Proteomes" id="UP000008144">
    <property type="component" value="Chromosome 9"/>
</dbReference>
<dbReference type="HOGENOM" id="CLU_794436_0_0_1"/>
<dbReference type="KEGG" id="cin:100178431"/>
<feature type="region of interest" description="Disordered" evidence="1">
    <location>
        <begin position="211"/>
        <end position="235"/>
    </location>
</feature>